<feature type="region of interest" description="Disordered" evidence="1">
    <location>
        <begin position="94"/>
        <end position="137"/>
    </location>
</feature>
<evidence type="ECO:0000313" key="3">
    <source>
        <dbReference type="Proteomes" id="UP000281098"/>
    </source>
</evidence>
<dbReference type="RefSeq" id="WP_124759680.1">
    <property type="nucleotide sequence ID" value="NZ_QTPM01000078.1"/>
</dbReference>
<feature type="region of interest" description="Disordered" evidence="1">
    <location>
        <begin position="421"/>
        <end position="455"/>
    </location>
</feature>
<dbReference type="EMBL" id="QTPM01000078">
    <property type="protein sequence ID" value="RQY80476.1"/>
    <property type="molecule type" value="Genomic_DNA"/>
</dbReference>
<dbReference type="Proteomes" id="UP000281098">
    <property type="component" value="Unassembled WGS sequence"/>
</dbReference>
<organism evidence="2 3">
    <name type="scientific">Burkholderia stagnalis</name>
    <dbReference type="NCBI Taxonomy" id="1503054"/>
    <lineage>
        <taxon>Bacteria</taxon>
        <taxon>Pseudomonadati</taxon>
        <taxon>Pseudomonadota</taxon>
        <taxon>Betaproteobacteria</taxon>
        <taxon>Burkholderiales</taxon>
        <taxon>Burkholderiaceae</taxon>
        <taxon>Burkholderia</taxon>
        <taxon>Burkholderia cepacia complex</taxon>
    </lineage>
</organism>
<dbReference type="Pfam" id="PF19268">
    <property type="entry name" value="CIS_TMP"/>
    <property type="match status" value="1"/>
</dbReference>
<keyword evidence="3" id="KW-1185">Reference proteome</keyword>
<feature type="region of interest" description="Disordered" evidence="1">
    <location>
        <begin position="278"/>
        <end position="328"/>
    </location>
</feature>
<dbReference type="InterPro" id="IPR045538">
    <property type="entry name" value="CIS_TMP"/>
</dbReference>
<feature type="compositionally biased region" description="Low complexity" evidence="1">
    <location>
        <begin position="422"/>
        <end position="444"/>
    </location>
</feature>
<protein>
    <submittedName>
        <fullName evidence="2">Uncharacterized protein</fullName>
    </submittedName>
</protein>
<reference evidence="2 3" key="1">
    <citation type="submission" date="2018-08" db="EMBL/GenBank/DDBJ databases">
        <title>Comparative analysis of Burkholderia isolates from Puerto Rico.</title>
        <authorList>
            <person name="Hall C."/>
            <person name="Sahl J."/>
            <person name="Wagner D."/>
        </authorList>
    </citation>
    <scope>NUCLEOTIDE SEQUENCE [LARGE SCALE GENOMIC DNA]</scope>
    <source>
        <strain evidence="2 3">Bp8966</strain>
    </source>
</reference>
<accession>A0ABX9YDD8</accession>
<proteinExistence type="predicted"/>
<name>A0ABX9YDD8_9BURK</name>
<comment type="caution">
    <text evidence="2">The sequence shown here is derived from an EMBL/GenBank/DDBJ whole genome shotgun (WGS) entry which is preliminary data.</text>
</comment>
<evidence type="ECO:0000313" key="2">
    <source>
        <dbReference type="EMBL" id="RQY80476.1"/>
    </source>
</evidence>
<feature type="compositionally biased region" description="Low complexity" evidence="1">
    <location>
        <begin position="94"/>
        <end position="103"/>
    </location>
</feature>
<gene>
    <name evidence="2" type="ORF">DF017_34110</name>
</gene>
<sequence>MTNRHRIDRLAFRLHTSLRDADGLQRRCSASFHDTLRADMAEVVAQCDDAETDDVRTLDRLVIDLGDIHLATFERDLQLRVPVELARALQAALGARVQPASSESPRRAAADASPPRPRTPSAAAVPGDDASAGTGERHPDAWTTWLAYLDTGSWVVPAREAGARRDAWMDSPDRCLAHLMHTRDTPSPAESSAAQLALAERGLQPRARRRLLATRDASALRALFDWLIAPTQLALPAQPDWPRLMPLGALLVLQQQPLAVQERLSRALSAGGAMSAASAGHAITTTPMPPTLTTPHSPETGREARSVPDTTTAPPAHDASGTAPARATPPVDRALTVCIEALLATSLTAPMRHLLRDGLMAGARATEPPAVLAALPGALRARLVAALGLHAPRATLHPPEARARAAESAGTIRARRTLTRSVAEPVTEPAAKPAAEAVAKPAARPSKRAAERDADTPLAVSNAGLTLLWPVLPRLFQTFGLVDAENRWAPDGPSRAVALLDWLAWGDTPPGDWRLPVPRLLGGLLPWPDDPDPPDVSPLDVPQQAYADSWLSTTLTVLPGLQRLGVADVRAFFLQRPGTLADDDGRLTLTVEADATDVLLSQLPWPLTQVMLPWLTSPITLKWIA</sequence>
<evidence type="ECO:0000256" key="1">
    <source>
        <dbReference type="SAM" id="MobiDB-lite"/>
    </source>
</evidence>